<dbReference type="InterPro" id="IPR029787">
    <property type="entry name" value="Nucleotide_cyclase"/>
</dbReference>
<dbReference type="InterPro" id="IPR043128">
    <property type="entry name" value="Rev_trsase/Diguanyl_cyclase"/>
</dbReference>
<dbReference type="InterPro" id="IPR052155">
    <property type="entry name" value="Biofilm_reg_signaling"/>
</dbReference>
<dbReference type="PROSITE" id="PS50887">
    <property type="entry name" value="GGDEF"/>
    <property type="match status" value="1"/>
</dbReference>
<keyword evidence="1" id="KW-0812">Transmembrane</keyword>
<comment type="caution">
    <text evidence="3">The sequence shown here is derived from an EMBL/GenBank/DDBJ whole genome shotgun (WGS) entry which is preliminary data.</text>
</comment>
<reference evidence="3" key="2">
    <citation type="submission" date="2020-09" db="EMBL/GenBank/DDBJ databases">
        <authorList>
            <person name="Sun Q."/>
            <person name="Kim S."/>
        </authorList>
    </citation>
    <scope>NUCLEOTIDE SEQUENCE</scope>
    <source>
        <strain evidence="3">KCTC 42731</strain>
    </source>
</reference>
<dbReference type="InterPro" id="IPR000160">
    <property type="entry name" value="GGDEF_dom"/>
</dbReference>
<sequence length="326" mass="36487">MTTSRVINEVASVKKTILMALAALSLLLVSELALTHYDNVEVGLIICITGLILLYWWANSDTVQVIRGLILWGISTLVFYLSWEQNGIYNSALFAYPCIILLAYTMGSKMLVIPIFLAIAMQVIILALAHEVNLIEILEENPNSYRIRAVDILVVLILFGSISYVFIHNFKQALKKRAKSIATLQDQLEKANKLLDYDELTSLAKESVFERELNEILVTRTNNLRVAVFILDFPSLQQLNNTLGRQLGDLTVAQVAGRLNSMMQNGERVYRLSGHSFALLKVSESSKESDLFRERLLQAMSTKFDVHGIEVSLFCLLGVAVAPFDG</sequence>
<dbReference type="Gene3D" id="3.30.70.270">
    <property type="match status" value="1"/>
</dbReference>
<dbReference type="Pfam" id="PF00990">
    <property type="entry name" value="GGDEF"/>
    <property type="match status" value="1"/>
</dbReference>
<name>A0A919ENH6_9GAMM</name>
<keyword evidence="4" id="KW-1185">Reference proteome</keyword>
<reference evidence="3" key="1">
    <citation type="journal article" date="2014" name="Int. J. Syst. Evol. Microbiol.">
        <title>Complete genome sequence of Corynebacterium casei LMG S-19264T (=DSM 44701T), isolated from a smear-ripened cheese.</title>
        <authorList>
            <consortium name="US DOE Joint Genome Institute (JGI-PGF)"/>
            <person name="Walter F."/>
            <person name="Albersmeier A."/>
            <person name="Kalinowski J."/>
            <person name="Ruckert C."/>
        </authorList>
    </citation>
    <scope>NUCLEOTIDE SEQUENCE</scope>
    <source>
        <strain evidence="3">KCTC 42731</strain>
    </source>
</reference>
<feature type="transmembrane region" description="Helical" evidence="1">
    <location>
        <begin position="65"/>
        <end position="82"/>
    </location>
</feature>
<keyword evidence="1" id="KW-1133">Transmembrane helix</keyword>
<protein>
    <recommendedName>
        <fullName evidence="2">GGDEF domain-containing protein</fullName>
    </recommendedName>
</protein>
<feature type="transmembrane region" description="Helical" evidence="1">
    <location>
        <begin position="111"/>
        <end position="129"/>
    </location>
</feature>
<dbReference type="PANTHER" id="PTHR44757:SF2">
    <property type="entry name" value="BIOFILM ARCHITECTURE MAINTENANCE PROTEIN MBAA"/>
    <property type="match status" value="1"/>
</dbReference>
<feature type="transmembrane region" description="Helical" evidence="1">
    <location>
        <begin position="149"/>
        <end position="167"/>
    </location>
</feature>
<dbReference type="SMART" id="SM00267">
    <property type="entry name" value="GGDEF"/>
    <property type="match status" value="1"/>
</dbReference>
<evidence type="ECO:0000259" key="2">
    <source>
        <dbReference type="PROSITE" id="PS50887"/>
    </source>
</evidence>
<dbReference type="RefSeq" id="WP_189773962.1">
    <property type="nucleotide sequence ID" value="NZ_BNCK01000010.1"/>
</dbReference>
<evidence type="ECO:0000256" key="1">
    <source>
        <dbReference type="SAM" id="Phobius"/>
    </source>
</evidence>
<proteinExistence type="predicted"/>
<evidence type="ECO:0000313" key="4">
    <source>
        <dbReference type="Proteomes" id="UP000623842"/>
    </source>
</evidence>
<accession>A0A919ENH6</accession>
<dbReference type="PANTHER" id="PTHR44757">
    <property type="entry name" value="DIGUANYLATE CYCLASE DGCP"/>
    <property type="match status" value="1"/>
</dbReference>
<feature type="transmembrane region" description="Helical" evidence="1">
    <location>
        <begin position="42"/>
        <end position="58"/>
    </location>
</feature>
<feature type="domain" description="GGDEF" evidence="2">
    <location>
        <begin position="224"/>
        <end position="326"/>
    </location>
</feature>
<gene>
    <name evidence="3" type="ORF">GCM10017161_38070</name>
</gene>
<dbReference type="SUPFAM" id="SSF55073">
    <property type="entry name" value="Nucleotide cyclase"/>
    <property type="match status" value="1"/>
</dbReference>
<dbReference type="EMBL" id="BNCK01000010">
    <property type="protein sequence ID" value="GHG04826.1"/>
    <property type="molecule type" value="Genomic_DNA"/>
</dbReference>
<dbReference type="AlphaFoldDB" id="A0A919ENH6"/>
<feature type="transmembrane region" description="Helical" evidence="1">
    <location>
        <begin position="88"/>
        <end position="104"/>
    </location>
</feature>
<dbReference type="Proteomes" id="UP000623842">
    <property type="component" value="Unassembled WGS sequence"/>
</dbReference>
<evidence type="ECO:0000313" key="3">
    <source>
        <dbReference type="EMBL" id="GHG04826.1"/>
    </source>
</evidence>
<organism evidence="3 4">
    <name type="scientific">Thalassotalea marina</name>
    <dbReference type="NCBI Taxonomy" id="1673741"/>
    <lineage>
        <taxon>Bacteria</taxon>
        <taxon>Pseudomonadati</taxon>
        <taxon>Pseudomonadota</taxon>
        <taxon>Gammaproteobacteria</taxon>
        <taxon>Alteromonadales</taxon>
        <taxon>Colwelliaceae</taxon>
        <taxon>Thalassotalea</taxon>
    </lineage>
</organism>
<keyword evidence="1" id="KW-0472">Membrane</keyword>